<accession>A0AAE1SHI2</accession>
<dbReference type="Proteomes" id="UP001291623">
    <property type="component" value="Unassembled WGS sequence"/>
</dbReference>
<name>A0AAE1SHI2_9SOLA</name>
<comment type="caution">
    <text evidence="1">The sequence shown here is derived from an EMBL/GenBank/DDBJ whole genome shotgun (WGS) entry which is preliminary data.</text>
</comment>
<organism evidence="1 2">
    <name type="scientific">Anisodus tanguticus</name>
    <dbReference type="NCBI Taxonomy" id="243964"/>
    <lineage>
        <taxon>Eukaryota</taxon>
        <taxon>Viridiplantae</taxon>
        <taxon>Streptophyta</taxon>
        <taxon>Embryophyta</taxon>
        <taxon>Tracheophyta</taxon>
        <taxon>Spermatophyta</taxon>
        <taxon>Magnoliopsida</taxon>
        <taxon>eudicotyledons</taxon>
        <taxon>Gunneridae</taxon>
        <taxon>Pentapetalae</taxon>
        <taxon>asterids</taxon>
        <taxon>lamiids</taxon>
        <taxon>Solanales</taxon>
        <taxon>Solanaceae</taxon>
        <taxon>Solanoideae</taxon>
        <taxon>Hyoscyameae</taxon>
        <taxon>Anisodus</taxon>
    </lineage>
</organism>
<proteinExistence type="predicted"/>
<evidence type="ECO:0000313" key="2">
    <source>
        <dbReference type="Proteomes" id="UP001291623"/>
    </source>
</evidence>
<keyword evidence="2" id="KW-1185">Reference proteome</keyword>
<sequence>MRNMQASPMVSLSSSFTRDSNTNLAEIAARVVEEFRAENETDTGSNQFSPISADEIFDNGQIRPIFNRALLLNGVEFKDETCCNLDKVSTPPKSIRVPLKKLFIVRSRRLRSYSSGNILCVEAESGGRISIIEYFYDILYLIIFIL</sequence>
<reference evidence="1" key="1">
    <citation type="submission" date="2023-12" db="EMBL/GenBank/DDBJ databases">
        <title>Genome assembly of Anisodus tanguticus.</title>
        <authorList>
            <person name="Wang Y.-J."/>
        </authorList>
    </citation>
    <scope>NUCLEOTIDE SEQUENCE</scope>
    <source>
        <strain evidence="1">KB-2021</strain>
        <tissue evidence="1">Leaf</tissue>
    </source>
</reference>
<gene>
    <name evidence="1" type="ORF">RND71_010304</name>
</gene>
<protein>
    <submittedName>
        <fullName evidence="1">Uncharacterized protein</fullName>
    </submittedName>
</protein>
<dbReference type="AlphaFoldDB" id="A0AAE1SHI2"/>
<evidence type="ECO:0000313" key="1">
    <source>
        <dbReference type="EMBL" id="KAK4370829.1"/>
    </source>
</evidence>
<dbReference type="EMBL" id="JAVYJV010000005">
    <property type="protein sequence ID" value="KAK4370829.1"/>
    <property type="molecule type" value="Genomic_DNA"/>
</dbReference>